<accession>A0AAV5W2B2</accession>
<comment type="caution">
    <text evidence="2">The sequence shown here is derived from an EMBL/GenBank/DDBJ whole genome shotgun (WGS) entry which is preliminary data.</text>
</comment>
<dbReference type="AlphaFoldDB" id="A0AAV5W2B2"/>
<evidence type="ECO:0000313" key="3">
    <source>
        <dbReference type="Proteomes" id="UP001432322"/>
    </source>
</evidence>
<keyword evidence="1" id="KW-0472">Membrane</keyword>
<gene>
    <name evidence="2" type="ORF">PFISCL1PPCAC_16151</name>
</gene>
<organism evidence="2 3">
    <name type="scientific">Pristionchus fissidentatus</name>
    <dbReference type="NCBI Taxonomy" id="1538716"/>
    <lineage>
        <taxon>Eukaryota</taxon>
        <taxon>Metazoa</taxon>
        <taxon>Ecdysozoa</taxon>
        <taxon>Nematoda</taxon>
        <taxon>Chromadorea</taxon>
        <taxon>Rhabditida</taxon>
        <taxon>Rhabditina</taxon>
        <taxon>Diplogasteromorpha</taxon>
        <taxon>Diplogasteroidea</taxon>
        <taxon>Neodiplogasteridae</taxon>
        <taxon>Pristionchus</taxon>
    </lineage>
</organism>
<feature type="transmembrane region" description="Helical" evidence="1">
    <location>
        <begin position="37"/>
        <end position="59"/>
    </location>
</feature>
<proteinExistence type="predicted"/>
<evidence type="ECO:0000313" key="2">
    <source>
        <dbReference type="EMBL" id="GMT24854.1"/>
    </source>
</evidence>
<evidence type="ECO:0000256" key="1">
    <source>
        <dbReference type="SAM" id="Phobius"/>
    </source>
</evidence>
<keyword evidence="1" id="KW-1133">Transmembrane helix</keyword>
<dbReference type="Proteomes" id="UP001432322">
    <property type="component" value="Unassembled WGS sequence"/>
</dbReference>
<reference evidence="2" key="1">
    <citation type="submission" date="2023-10" db="EMBL/GenBank/DDBJ databases">
        <title>Genome assembly of Pristionchus species.</title>
        <authorList>
            <person name="Yoshida K."/>
            <person name="Sommer R.J."/>
        </authorList>
    </citation>
    <scope>NUCLEOTIDE SEQUENCE</scope>
    <source>
        <strain evidence="2">RS5133</strain>
    </source>
</reference>
<keyword evidence="1" id="KW-0812">Transmembrane</keyword>
<keyword evidence="3" id="KW-1185">Reference proteome</keyword>
<protein>
    <submittedName>
        <fullName evidence="2">Uncharacterized protein</fullName>
    </submittedName>
</protein>
<sequence>MALPFKNSLLETPRLQMTNASRRFINGEGSIKEYTPFAIVPIVLVLSILSLLLLICRLYQWNLQRTQYEYLGRIYDILEEASPLESWIERDQKSRVRLHKAVCIPTEPSPFFQPRRSSKRSISSFHTPVHSILHPSHFPGRATNI</sequence>
<dbReference type="EMBL" id="BTSY01000004">
    <property type="protein sequence ID" value="GMT24854.1"/>
    <property type="molecule type" value="Genomic_DNA"/>
</dbReference>
<name>A0AAV5W2B2_9BILA</name>